<accession>M4BW81</accession>
<proteinExistence type="predicted"/>
<keyword evidence="1" id="KW-1133">Transmembrane helix</keyword>
<keyword evidence="1" id="KW-0472">Membrane</keyword>
<dbReference type="InParanoid" id="M4BW81"/>
<feature type="transmembrane region" description="Helical" evidence="1">
    <location>
        <begin position="7"/>
        <end position="40"/>
    </location>
</feature>
<feature type="transmembrane region" description="Helical" evidence="1">
    <location>
        <begin position="69"/>
        <end position="90"/>
    </location>
</feature>
<reference evidence="2" key="2">
    <citation type="submission" date="2015-06" db="UniProtKB">
        <authorList>
            <consortium name="EnsemblProtists"/>
        </authorList>
    </citation>
    <scope>IDENTIFICATION</scope>
    <source>
        <strain evidence="2">Emoy2</strain>
    </source>
</reference>
<dbReference type="AlphaFoldDB" id="M4BW81"/>
<organism evidence="2 3">
    <name type="scientific">Hyaloperonospora arabidopsidis (strain Emoy2)</name>
    <name type="common">Downy mildew agent</name>
    <name type="synonym">Peronospora arabidopsidis</name>
    <dbReference type="NCBI Taxonomy" id="559515"/>
    <lineage>
        <taxon>Eukaryota</taxon>
        <taxon>Sar</taxon>
        <taxon>Stramenopiles</taxon>
        <taxon>Oomycota</taxon>
        <taxon>Peronosporomycetes</taxon>
        <taxon>Peronosporales</taxon>
        <taxon>Peronosporaceae</taxon>
        <taxon>Hyaloperonospora</taxon>
    </lineage>
</organism>
<dbReference type="EnsemblProtists" id="HpaT810782">
    <property type="protein sequence ID" value="HpaP810782"/>
    <property type="gene ID" value="HpaG810782"/>
</dbReference>
<reference evidence="3" key="1">
    <citation type="journal article" date="2010" name="Science">
        <title>Signatures of adaptation to obligate biotrophy in the Hyaloperonospora arabidopsidis genome.</title>
        <authorList>
            <person name="Baxter L."/>
            <person name="Tripathy S."/>
            <person name="Ishaque N."/>
            <person name="Boot N."/>
            <person name="Cabral A."/>
            <person name="Kemen E."/>
            <person name="Thines M."/>
            <person name="Ah-Fong A."/>
            <person name="Anderson R."/>
            <person name="Badejoko W."/>
            <person name="Bittner-Eddy P."/>
            <person name="Boore J.L."/>
            <person name="Chibucos M.C."/>
            <person name="Coates M."/>
            <person name="Dehal P."/>
            <person name="Delehaunty K."/>
            <person name="Dong S."/>
            <person name="Downton P."/>
            <person name="Dumas B."/>
            <person name="Fabro G."/>
            <person name="Fronick C."/>
            <person name="Fuerstenberg S.I."/>
            <person name="Fulton L."/>
            <person name="Gaulin E."/>
            <person name="Govers F."/>
            <person name="Hughes L."/>
            <person name="Humphray S."/>
            <person name="Jiang R.H."/>
            <person name="Judelson H."/>
            <person name="Kamoun S."/>
            <person name="Kyung K."/>
            <person name="Meijer H."/>
            <person name="Minx P."/>
            <person name="Morris P."/>
            <person name="Nelson J."/>
            <person name="Phuntumart V."/>
            <person name="Qutob D."/>
            <person name="Rehmany A."/>
            <person name="Rougon-Cardoso A."/>
            <person name="Ryden P."/>
            <person name="Torto-Alalibo T."/>
            <person name="Studholme D."/>
            <person name="Wang Y."/>
            <person name="Win J."/>
            <person name="Wood J."/>
            <person name="Clifton S.W."/>
            <person name="Rogers J."/>
            <person name="Van den Ackerveken G."/>
            <person name="Jones J.D."/>
            <person name="McDowell J.M."/>
            <person name="Beynon J."/>
            <person name="Tyler B.M."/>
        </authorList>
    </citation>
    <scope>NUCLEOTIDE SEQUENCE [LARGE SCALE GENOMIC DNA]</scope>
    <source>
        <strain evidence="3">Emoy2</strain>
    </source>
</reference>
<evidence type="ECO:0000256" key="1">
    <source>
        <dbReference type="SAM" id="Phobius"/>
    </source>
</evidence>
<dbReference type="Proteomes" id="UP000011713">
    <property type="component" value="Unassembled WGS sequence"/>
</dbReference>
<keyword evidence="3" id="KW-1185">Reference proteome</keyword>
<sequence>MLDQQYVLISFCVAAPLTIICVAIRFCFLLLLLLSLFILLLEQPFAYKHLNPHESHASYTTKLTRSPSFFWTALVVVVSVSAALAALAGIRTILRTCLQLYNTFSIITINHHTSLSRF</sequence>
<dbReference type="HOGENOM" id="CLU_2077599_0_0_1"/>
<protein>
    <submittedName>
        <fullName evidence="2">Uncharacterized protein</fullName>
    </submittedName>
</protein>
<name>M4BW81_HYAAE</name>
<dbReference type="VEuPathDB" id="FungiDB:HpaG810782"/>
<keyword evidence="1" id="KW-0812">Transmembrane</keyword>
<dbReference type="EMBL" id="JH597995">
    <property type="status" value="NOT_ANNOTATED_CDS"/>
    <property type="molecule type" value="Genomic_DNA"/>
</dbReference>
<evidence type="ECO:0000313" key="3">
    <source>
        <dbReference type="Proteomes" id="UP000011713"/>
    </source>
</evidence>
<evidence type="ECO:0000313" key="2">
    <source>
        <dbReference type="EnsemblProtists" id="HpaP810782"/>
    </source>
</evidence>